<dbReference type="AlphaFoldDB" id="A0A2G8SIS0"/>
<accession>A0A2G8SIS0</accession>
<name>A0A2G8SIS0_9APHY</name>
<comment type="caution">
    <text evidence="2">The sequence shown here is derived from an EMBL/GenBank/DDBJ whole genome shotgun (WGS) entry which is preliminary data.</text>
</comment>
<keyword evidence="3" id="KW-1185">Reference proteome</keyword>
<proteinExistence type="predicted"/>
<dbReference type="EMBL" id="AYKW01000007">
    <property type="protein sequence ID" value="PIL33673.1"/>
    <property type="molecule type" value="Genomic_DNA"/>
</dbReference>
<evidence type="ECO:0000313" key="3">
    <source>
        <dbReference type="Proteomes" id="UP000230002"/>
    </source>
</evidence>
<organism evidence="2 3">
    <name type="scientific">Ganoderma sinense ZZ0214-1</name>
    <dbReference type="NCBI Taxonomy" id="1077348"/>
    <lineage>
        <taxon>Eukaryota</taxon>
        <taxon>Fungi</taxon>
        <taxon>Dikarya</taxon>
        <taxon>Basidiomycota</taxon>
        <taxon>Agaricomycotina</taxon>
        <taxon>Agaricomycetes</taxon>
        <taxon>Polyporales</taxon>
        <taxon>Polyporaceae</taxon>
        <taxon>Ganoderma</taxon>
    </lineage>
</organism>
<reference evidence="2 3" key="1">
    <citation type="journal article" date="2015" name="Sci. Rep.">
        <title>Chromosome-level genome map provides insights into diverse defense mechanisms in the medicinal fungus Ganoderma sinense.</title>
        <authorList>
            <person name="Zhu Y."/>
            <person name="Xu J."/>
            <person name="Sun C."/>
            <person name="Zhou S."/>
            <person name="Xu H."/>
            <person name="Nelson D.R."/>
            <person name="Qian J."/>
            <person name="Song J."/>
            <person name="Luo H."/>
            <person name="Xiang L."/>
            <person name="Li Y."/>
            <person name="Xu Z."/>
            <person name="Ji A."/>
            <person name="Wang L."/>
            <person name="Lu S."/>
            <person name="Hayward A."/>
            <person name="Sun W."/>
            <person name="Li X."/>
            <person name="Schwartz D.C."/>
            <person name="Wang Y."/>
            <person name="Chen S."/>
        </authorList>
    </citation>
    <scope>NUCLEOTIDE SEQUENCE [LARGE SCALE GENOMIC DNA]</scope>
    <source>
        <strain evidence="2 3">ZZ0214-1</strain>
    </source>
</reference>
<evidence type="ECO:0000313" key="2">
    <source>
        <dbReference type="EMBL" id="PIL33673.1"/>
    </source>
</evidence>
<feature type="compositionally biased region" description="Low complexity" evidence="1">
    <location>
        <begin position="132"/>
        <end position="150"/>
    </location>
</feature>
<evidence type="ECO:0000256" key="1">
    <source>
        <dbReference type="SAM" id="MobiDB-lite"/>
    </source>
</evidence>
<feature type="region of interest" description="Disordered" evidence="1">
    <location>
        <begin position="128"/>
        <end position="168"/>
    </location>
</feature>
<dbReference type="OrthoDB" id="2753581at2759"/>
<sequence>MATYDGINKLSKFPSVLQLFCIPVSPHNEIQPSVEHLHTTPEWQKDDVWLLILAFISAGEVTGRWKWRNQRGKLQNTLSLYVRENELFELAEIQKRRWKEWSTKCLTEEGYLETCYVEYETSNNLRMLPENARSTSAASTASRTGRTRSASSRDTRRSGQDNAMPTIPEQELSDVENMDASAFAAVHKDPSYNILLLSLLMQTKELKILRGLSSKYLALRDRRQNGPSCSHLEEYIGTANSEGNETSACHNWITETMFQFSEEGGGVDE</sequence>
<protein>
    <submittedName>
        <fullName evidence="2">Uncharacterized protein</fullName>
    </submittedName>
</protein>
<dbReference type="Proteomes" id="UP000230002">
    <property type="component" value="Unassembled WGS sequence"/>
</dbReference>
<gene>
    <name evidence="2" type="ORF">GSI_04297</name>
</gene>